<evidence type="ECO:0000313" key="3">
    <source>
        <dbReference type="Proteomes" id="UP000244855"/>
    </source>
</evidence>
<evidence type="ECO:0000313" key="2">
    <source>
        <dbReference type="EMBL" id="PVI00689.1"/>
    </source>
</evidence>
<feature type="compositionally biased region" description="Low complexity" evidence="1">
    <location>
        <begin position="1"/>
        <end position="15"/>
    </location>
</feature>
<reference evidence="2 3" key="1">
    <citation type="journal article" date="2018" name="Sci. Rep.">
        <title>Comparative genomics provides insights into the lifestyle and reveals functional heterogeneity of dark septate endophytic fungi.</title>
        <authorList>
            <person name="Knapp D.G."/>
            <person name="Nemeth J.B."/>
            <person name="Barry K."/>
            <person name="Hainaut M."/>
            <person name="Henrissat B."/>
            <person name="Johnson J."/>
            <person name="Kuo A."/>
            <person name="Lim J.H.P."/>
            <person name="Lipzen A."/>
            <person name="Nolan M."/>
            <person name="Ohm R.A."/>
            <person name="Tamas L."/>
            <person name="Grigoriev I.V."/>
            <person name="Spatafora J.W."/>
            <person name="Nagy L.G."/>
            <person name="Kovacs G.M."/>
        </authorList>
    </citation>
    <scope>NUCLEOTIDE SEQUENCE [LARGE SCALE GENOMIC DNA]</scope>
    <source>
        <strain evidence="2 3">DSE2036</strain>
    </source>
</reference>
<accession>A0A2V1DRN8</accession>
<feature type="non-terminal residue" evidence="2">
    <location>
        <position position="1"/>
    </location>
</feature>
<dbReference type="Proteomes" id="UP000244855">
    <property type="component" value="Unassembled WGS sequence"/>
</dbReference>
<keyword evidence="3" id="KW-1185">Reference proteome</keyword>
<organism evidence="2 3">
    <name type="scientific">Periconia macrospinosa</name>
    <dbReference type="NCBI Taxonomy" id="97972"/>
    <lineage>
        <taxon>Eukaryota</taxon>
        <taxon>Fungi</taxon>
        <taxon>Dikarya</taxon>
        <taxon>Ascomycota</taxon>
        <taxon>Pezizomycotina</taxon>
        <taxon>Dothideomycetes</taxon>
        <taxon>Pleosporomycetidae</taxon>
        <taxon>Pleosporales</taxon>
        <taxon>Massarineae</taxon>
        <taxon>Periconiaceae</taxon>
        <taxon>Periconia</taxon>
    </lineage>
</organism>
<protein>
    <submittedName>
        <fullName evidence="2">Uncharacterized protein</fullName>
    </submittedName>
</protein>
<gene>
    <name evidence="2" type="ORF">DM02DRAFT_707753</name>
</gene>
<dbReference type="AlphaFoldDB" id="A0A2V1DRN8"/>
<name>A0A2V1DRN8_9PLEO</name>
<feature type="compositionally biased region" description="Low complexity" evidence="1">
    <location>
        <begin position="28"/>
        <end position="39"/>
    </location>
</feature>
<evidence type="ECO:0000256" key="1">
    <source>
        <dbReference type="SAM" id="MobiDB-lite"/>
    </source>
</evidence>
<feature type="region of interest" description="Disordered" evidence="1">
    <location>
        <begin position="1"/>
        <end position="59"/>
    </location>
</feature>
<sequence length="260" mass="28269">SQLPYSHPPSTTKPPHSSPPPTPARCIPSPVSLPSSEPSMSPPPYSNVRLQPPAPQTPALTKSEQLAATLYHTSTSKFSDSLADAFADALLSALDYNPESPYPPPFSANANVDAVHRHKNTHCHGVAKECAKMYNYNQNTGLAYSILALAEVPDNRMFHAYEPISCVLWHAGDFFHPRNPVTLMEPKVGLVANVMVSVRSFGISRIASAVVKWFLRGSRSRQRSIFSGTDASIAEPPPSLKLRKICKGSYTLTILPNLAI</sequence>
<proteinExistence type="predicted"/>
<dbReference type="EMBL" id="KZ805369">
    <property type="protein sequence ID" value="PVI00689.1"/>
    <property type="molecule type" value="Genomic_DNA"/>
</dbReference>